<feature type="transmembrane region" description="Helical" evidence="6">
    <location>
        <begin position="42"/>
        <end position="59"/>
    </location>
</feature>
<comment type="caution">
    <text evidence="8">The sequence shown here is derived from an EMBL/GenBank/DDBJ whole genome shotgun (WGS) entry which is preliminary data.</text>
</comment>
<dbReference type="InterPro" id="IPR011577">
    <property type="entry name" value="Cyt_b561_bac/Ni-Hgenase"/>
</dbReference>
<feature type="transmembrane region" description="Helical" evidence="6">
    <location>
        <begin position="134"/>
        <end position="155"/>
    </location>
</feature>
<dbReference type="Pfam" id="PF01292">
    <property type="entry name" value="Ni_hydr_CYTB"/>
    <property type="match status" value="1"/>
</dbReference>
<dbReference type="GO" id="GO:0022904">
    <property type="term" value="P:respiratory electron transport chain"/>
    <property type="evidence" value="ECO:0007669"/>
    <property type="project" value="InterPro"/>
</dbReference>
<dbReference type="GO" id="GO:0009055">
    <property type="term" value="F:electron transfer activity"/>
    <property type="evidence" value="ECO:0007669"/>
    <property type="project" value="InterPro"/>
</dbReference>
<protein>
    <submittedName>
        <fullName evidence="8">Putative Ni/Fe-hydrogenase B-type cytochrome subunit</fullName>
    </submittedName>
</protein>
<keyword evidence="3 6" id="KW-0812">Transmembrane</keyword>
<comment type="subcellular location">
    <subcellularLocation>
        <location evidence="1">Cell membrane</location>
        <topology evidence="1">Multi-pass membrane protein</topology>
    </subcellularLocation>
</comment>
<dbReference type="InterPro" id="IPR051542">
    <property type="entry name" value="Hydrogenase_cytochrome"/>
</dbReference>
<organism evidence="8">
    <name type="scientific">mine drainage metagenome</name>
    <dbReference type="NCBI Taxonomy" id="410659"/>
    <lineage>
        <taxon>unclassified sequences</taxon>
        <taxon>metagenomes</taxon>
        <taxon>ecological metagenomes</taxon>
    </lineage>
</organism>
<evidence type="ECO:0000256" key="3">
    <source>
        <dbReference type="ARBA" id="ARBA00022692"/>
    </source>
</evidence>
<keyword evidence="5 6" id="KW-0472">Membrane</keyword>
<evidence type="ECO:0000256" key="6">
    <source>
        <dbReference type="SAM" id="Phobius"/>
    </source>
</evidence>
<dbReference type="PANTHER" id="PTHR30485:SF2">
    <property type="entry name" value="BLL0597 PROTEIN"/>
    <property type="match status" value="1"/>
</dbReference>
<proteinExistence type="predicted"/>
<evidence type="ECO:0000313" key="8">
    <source>
        <dbReference type="EMBL" id="OIR08749.1"/>
    </source>
</evidence>
<feature type="domain" description="Cytochrome b561 bacterial/Ni-hydrogenase" evidence="7">
    <location>
        <begin position="8"/>
        <end position="168"/>
    </location>
</feature>
<dbReference type="SUPFAM" id="SSF81342">
    <property type="entry name" value="Transmembrane di-heme cytochromes"/>
    <property type="match status" value="1"/>
</dbReference>
<keyword evidence="2" id="KW-1003">Cell membrane</keyword>
<name>A0A1J5SXK5_9ZZZZ</name>
<dbReference type="Gene3D" id="1.20.950.20">
    <property type="entry name" value="Transmembrane di-heme cytochromes, Chain C"/>
    <property type="match status" value="1"/>
</dbReference>
<dbReference type="GO" id="GO:0020037">
    <property type="term" value="F:heme binding"/>
    <property type="evidence" value="ECO:0007669"/>
    <property type="project" value="TreeGrafter"/>
</dbReference>
<dbReference type="PANTHER" id="PTHR30485">
    <property type="entry name" value="NI/FE-HYDROGENASE 1 B-TYPE CYTOCHROME SUBUNIT"/>
    <property type="match status" value="1"/>
</dbReference>
<dbReference type="InterPro" id="IPR016174">
    <property type="entry name" value="Di-haem_cyt_TM"/>
</dbReference>
<dbReference type="AlphaFoldDB" id="A0A1J5SXK5"/>
<keyword evidence="4 6" id="KW-1133">Transmembrane helix</keyword>
<evidence type="ECO:0000256" key="4">
    <source>
        <dbReference type="ARBA" id="ARBA00022989"/>
    </source>
</evidence>
<feature type="transmembrane region" description="Helical" evidence="6">
    <location>
        <begin position="96"/>
        <end position="119"/>
    </location>
</feature>
<evidence type="ECO:0000256" key="5">
    <source>
        <dbReference type="ARBA" id="ARBA00023136"/>
    </source>
</evidence>
<accession>A0A1J5SXK5</accession>
<evidence type="ECO:0000256" key="2">
    <source>
        <dbReference type="ARBA" id="ARBA00022475"/>
    </source>
</evidence>
<gene>
    <name evidence="8" type="primary">hupC_3</name>
    <name evidence="8" type="ORF">GALL_91330</name>
</gene>
<dbReference type="GO" id="GO:0005886">
    <property type="term" value="C:plasma membrane"/>
    <property type="evidence" value="ECO:0007669"/>
    <property type="project" value="UniProtKB-SubCell"/>
</dbReference>
<reference evidence="8" key="1">
    <citation type="submission" date="2016-10" db="EMBL/GenBank/DDBJ databases">
        <title>Sequence of Gallionella enrichment culture.</title>
        <authorList>
            <person name="Poehlein A."/>
            <person name="Muehling M."/>
            <person name="Daniel R."/>
        </authorList>
    </citation>
    <scope>NUCLEOTIDE SEQUENCE</scope>
</reference>
<sequence length="222" mass="24252">MNQHILIWDIPTRVFHWLLAVSFAGAFLTAESERYREIHVTLGYTLLGLIAFRLIWGFVGSRYASFRSFLFKPGEIAAYVTSLLKAKPARYIGHNPAGSVAVFALLALGLLTGLAGVIVFQDIGGDALEELHEITAYAMLAVVALHVAGVVLSSVMHRENLVRSMITGLKSGLPNEGIRRAHAWLGVIMLAVVVAFWLGYPATGPIPQNVNVTQVEHPHEDD</sequence>
<dbReference type="EMBL" id="MLJW01000030">
    <property type="protein sequence ID" value="OIR08749.1"/>
    <property type="molecule type" value="Genomic_DNA"/>
</dbReference>
<evidence type="ECO:0000256" key="1">
    <source>
        <dbReference type="ARBA" id="ARBA00004651"/>
    </source>
</evidence>
<evidence type="ECO:0000259" key="7">
    <source>
        <dbReference type="Pfam" id="PF01292"/>
    </source>
</evidence>
<feature type="transmembrane region" description="Helical" evidence="6">
    <location>
        <begin position="14"/>
        <end position="30"/>
    </location>
</feature>
<feature type="transmembrane region" description="Helical" evidence="6">
    <location>
        <begin position="181"/>
        <end position="200"/>
    </location>
</feature>